<dbReference type="RefSeq" id="WP_187721576.1">
    <property type="nucleotide sequence ID" value="NZ_CP060789.1"/>
</dbReference>
<evidence type="ECO:0000256" key="2">
    <source>
        <dbReference type="ARBA" id="ARBA00023125"/>
    </source>
</evidence>
<organism evidence="6 7">
    <name type="scientific">Tessaracoccus defluvii</name>
    <dbReference type="NCBI Taxonomy" id="1285901"/>
    <lineage>
        <taxon>Bacteria</taxon>
        <taxon>Bacillati</taxon>
        <taxon>Actinomycetota</taxon>
        <taxon>Actinomycetes</taxon>
        <taxon>Propionibacteriales</taxon>
        <taxon>Propionibacteriaceae</taxon>
        <taxon>Tessaracoccus</taxon>
    </lineage>
</organism>
<dbReference type="Gene3D" id="3.40.50.2300">
    <property type="match status" value="1"/>
</dbReference>
<dbReference type="SMART" id="SM00354">
    <property type="entry name" value="HTH_LACI"/>
    <property type="match status" value="1"/>
</dbReference>
<evidence type="ECO:0000313" key="7">
    <source>
        <dbReference type="Proteomes" id="UP000516117"/>
    </source>
</evidence>
<dbReference type="InterPro" id="IPR001761">
    <property type="entry name" value="Peripla_BP/Lac1_sug-bd_dom"/>
</dbReference>
<sequence>MATYKDIAQLTGLSLATISKYFNGLPVRDRNRAAIDAAVAELGYRVNPAARSLRRGRSQSLGVVLPALDNAFHMSVVAELERILRPEGIGLLVSASRPEEPGAAVEFLRDKGVDAVIAVPSAGEAEALSELAADGVVLVLLDREQDGVEAPVVELDNRAAGRMAARLLLDHGHRDVAVLGARTTCPRCVAARPASSPSARAPVPRSGSGTRR</sequence>
<dbReference type="GO" id="GO:0003700">
    <property type="term" value="F:DNA-binding transcription factor activity"/>
    <property type="evidence" value="ECO:0007669"/>
    <property type="project" value="TreeGrafter"/>
</dbReference>
<dbReference type="AlphaFoldDB" id="A0A7H0H7F1"/>
<accession>A0A7H0H7F1</accession>
<feature type="domain" description="HTH lacI-type" evidence="5">
    <location>
        <begin position="2"/>
        <end position="55"/>
    </location>
</feature>
<dbReference type="InterPro" id="IPR010982">
    <property type="entry name" value="Lambda_DNA-bd_dom_sf"/>
</dbReference>
<dbReference type="InterPro" id="IPR000843">
    <property type="entry name" value="HTH_LacI"/>
</dbReference>
<dbReference type="Pfam" id="PF00532">
    <property type="entry name" value="Peripla_BP_1"/>
    <property type="match status" value="1"/>
</dbReference>
<dbReference type="Pfam" id="PF00356">
    <property type="entry name" value="LacI"/>
    <property type="match status" value="1"/>
</dbReference>
<name>A0A7H0H7F1_9ACTN</name>
<dbReference type="SUPFAM" id="SSF47413">
    <property type="entry name" value="lambda repressor-like DNA-binding domains"/>
    <property type="match status" value="1"/>
</dbReference>
<dbReference type="PANTHER" id="PTHR30146">
    <property type="entry name" value="LACI-RELATED TRANSCRIPTIONAL REPRESSOR"/>
    <property type="match status" value="1"/>
</dbReference>
<evidence type="ECO:0000256" key="4">
    <source>
        <dbReference type="SAM" id="MobiDB-lite"/>
    </source>
</evidence>
<evidence type="ECO:0000256" key="3">
    <source>
        <dbReference type="ARBA" id="ARBA00023163"/>
    </source>
</evidence>
<dbReference type="CDD" id="cd06267">
    <property type="entry name" value="PBP1_LacI_sugar_binding-like"/>
    <property type="match status" value="1"/>
</dbReference>
<dbReference type="SUPFAM" id="SSF53822">
    <property type="entry name" value="Periplasmic binding protein-like I"/>
    <property type="match status" value="1"/>
</dbReference>
<feature type="compositionally biased region" description="Low complexity" evidence="4">
    <location>
        <begin position="189"/>
        <end position="206"/>
    </location>
</feature>
<protein>
    <submittedName>
        <fullName evidence="6">LacI family DNA-binding transcriptional regulator</fullName>
    </submittedName>
</protein>
<dbReference type="Proteomes" id="UP000516117">
    <property type="component" value="Chromosome"/>
</dbReference>
<keyword evidence="1" id="KW-0805">Transcription regulation</keyword>
<dbReference type="Gene3D" id="1.10.260.40">
    <property type="entry name" value="lambda repressor-like DNA-binding domains"/>
    <property type="match status" value="1"/>
</dbReference>
<dbReference type="PROSITE" id="PS50932">
    <property type="entry name" value="HTH_LACI_2"/>
    <property type="match status" value="1"/>
</dbReference>
<gene>
    <name evidence="6" type="ORF">H9L22_03280</name>
</gene>
<evidence type="ECO:0000256" key="1">
    <source>
        <dbReference type="ARBA" id="ARBA00023015"/>
    </source>
</evidence>
<evidence type="ECO:0000259" key="5">
    <source>
        <dbReference type="PROSITE" id="PS50932"/>
    </source>
</evidence>
<reference evidence="6 7" key="1">
    <citation type="submission" date="2020-08" db="EMBL/GenBank/DDBJ databases">
        <title>Genome sequence of Tessaracoccus defluvii JCM 17540T.</title>
        <authorList>
            <person name="Hyun D.-W."/>
            <person name="Bae J.-W."/>
        </authorList>
    </citation>
    <scope>NUCLEOTIDE SEQUENCE [LARGE SCALE GENOMIC DNA]</scope>
    <source>
        <strain evidence="6 7">JCM 17540</strain>
    </source>
</reference>
<evidence type="ECO:0000313" key="6">
    <source>
        <dbReference type="EMBL" id="QNP56467.1"/>
    </source>
</evidence>
<dbReference type="PANTHER" id="PTHR30146:SF109">
    <property type="entry name" value="HTH-TYPE TRANSCRIPTIONAL REGULATOR GALS"/>
    <property type="match status" value="1"/>
</dbReference>
<dbReference type="EMBL" id="CP060789">
    <property type="protein sequence ID" value="QNP56467.1"/>
    <property type="molecule type" value="Genomic_DNA"/>
</dbReference>
<proteinExistence type="predicted"/>
<dbReference type="KEGG" id="tdf:H9L22_03280"/>
<keyword evidence="3" id="KW-0804">Transcription</keyword>
<keyword evidence="2 6" id="KW-0238">DNA-binding</keyword>
<dbReference type="GO" id="GO:0000976">
    <property type="term" value="F:transcription cis-regulatory region binding"/>
    <property type="evidence" value="ECO:0007669"/>
    <property type="project" value="TreeGrafter"/>
</dbReference>
<dbReference type="InterPro" id="IPR028082">
    <property type="entry name" value="Peripla_BP_I"/>
</dbReference>
<feature type="region of interest" description="Disordered" evidence="4">
    <location>
        <begin position="189"/>
        <end position="212"/>
    </location>
</feature>
<keyword evidence="7" id="KW-1185">Reference proteome</keyword>